<organism evidence="2 3">
    <name type="scientific">Candidatus Nitrosotalea okcheonensis</name>
    <dbReference type="NCBI Taxonomy" id="1903276"/>
    <lineage>
        <taxon>Archaea</taxon>
        <taxon>Nitrososphaerota</taxon>
        <taxon>Nitrososphaeria</taxon>
        <taxon>Nitrosotaleales</taxon>
        <taxon>Nitrosotaleaceae</taxon>
        <taxon>Nitrosotalea</taxon>
    </lineage>
</organism>
<dbReference type="EMBL" id="LT841358">
    <property type="protein sequence ID" value="SMH70241.1"/>
    <property type="molecule type" value="Genomic_DNA"/>
</dbReference>
<dbReference type="Proteomes" id="UP000230607">
    <property type="component" value="Chromosome 1"/>
</dbReference>
<evidence type="ECO:0000313" key="3">
    <source>
        <dbReference type="Proteomes" id="UP000230607"/>
    </source>
</evidence>
<gene>
    <name evidence="2" type="ORF">NCS_10048</name>
</gene>
<keyword evidence="3" id="KW-1185">Reference proteome</keyword>
<proteinExistence type="predicted"/>
<dbReference type="AlphaFoldDB" id="A0A2H1FBV1"/>
<keyword evidence="1" id="KW-1133">Transmembrane helix</keyword>
<sequence length="96" mass="10944">MLNILIATIIIVMVNTITMEMLILSTINIFSVTNMSATNIRRKIKIAFFVKMNGLSEVKNNPSQSRKYFGKSFWFVNPDFAHGQFQGVKPRSLSRS</sequence>
<keyword evidence="1" id="KW-0472">Membrane</keyword>
<evidence type="ECO:0000256" key="1">
    <source>
        <dbReference type="SAM" id="Phobius"/>
    </source>
</evidence>
<reference evidence="3" key="1">
    <citation type="submission" date="2017-03" db="EMBL/GenBank/DDBJ databases">
        <authorList>
            <person name="Herbold C."/>
        </authorList>
    </citation>
    <scope>NUCLEOTIDE SEQUENCE [LARGE SCALE GENOMIC DNA]</scope>
</reference>
<protein>
    <submittedName>
        <fullName evidence="2">Uncharacterized protein</fullName>
    </submittedName>
</protein>
<evidence type="ECO:0000313" key="2">
    <source>
        <dbReference type="EMBL" id="SMH70241.1"/>
    </source>
</evidence>
<feature type="transmembrane region" description="Helical" evidence="1">
    <location>
        <begin position="6"/>
        <end position="33"/>
    </location>
</feature>
<name>A0A2H1FBV1_9ARCH</name>
<accession>A0A2H1FBV1</accession>
<keyword evidence="1" id="KW-0812">Transmembrane</keyword>